<dbReference type="RefSeq" id="WP_082631677.1">
    <property type="nucleotide sequence ID" value="NZ_CP183326.1"/>
</dbReference>
<dbReference type="Pfam" id="PF02361">
    <property type="entry name" value="CbiQ"/>
    <property type="match status" value="1"/>
</dbReference>
<dbReference type="InterPro" id="IPR003339">
    <property type="entry name" value="ABC/ECF_trnsptr_transmembrane"/>
</dbReference>
<proteinExistence type="predicted"/>
<keyword evidence="3" id="KW-1133">Transmembrane helix</keyword>
<dbReference type="AlphaFoldDB" id="A0A4R1B493"/>
<name>A0A4R1B493_9BACI</name>
<keyword evidence="4" id="KW-0472">Membrane</keyword>
<keyword evidence="6" id="KW-1185">Reference proteome</keyword>
<sequence length="74" mass="8742">MHKRCKAIINHFLRYAIPLLANAIRKAERVAPAMESKGFTGETDRTHYHEMTNDRHDWIFVSVFLSYQYGFLNI</sequence>
<reference evidence="5 6" key="1">
    <citation type="submission" date="2019-03" db="EMBL/GenBank/DDBJ databases">
        <authorList>
            <person name="Jensen L."/>
            <person name="Storgaard J."/>
            <person name="Sulaj E."/>
            <person name="Schramm A."/>
            <person name="Marshall I.P.G."/>
        </authorList>
    </citation>
    <scope>NUCLEOTIDE SEQUENCE [LARGE SCALE GENOMIC DNA]</scope>
    <source>
        <strain evidence="5 6">2017H2G3</strain>
    </source>
</reference>
<organism evidence="5 6">
    <name type="scientific">Cytobacillus praedii</name>
    <dbReference type="NCBI Taxonomy" id="1742358"/>
    <lineage>
        <taxon>Bacteria</taxon>
        <taxon>Bacillati</taxon>
        <taxon>Bacillota</taxon>
        <taxon>Bacilli</taxon>
        <taxon>Bacillales</taxon>
        <taxon>Bacillaceae</taxon>
        <taxon>Cytobacillus</taxon>
    </lineage>
</organism>
<comment type="subcellular location">
    <subcellularLocation>
        <location evidence="1">Membrane</location>
        <topology evidence="1">Multi-pass membrane protein</topology>
    </subcellularLocation>
</comment>
<gene>
    <name evidence="5" type="ORF">E0Y62_03875</name>
</gene>
<dbReference type="GO" id="GO:0005886">
    <property type="term" value="C:plasma membrane"/>
    <property type="evidence" value="ECO:0007669"/>
    <property type="project" value="UniProtKB-ARBA"/>
</dbReference>
<dbReference type="EMBL" id="SJTH01000003">
    <property type="protein sequence ID" value="TCJ05872.1"/>
    <property type="molecule type" value="Genomic_DNA"/>
</dbReference>
<dbReference type="CDD" id="cd16914">
    <property type="entry name" value="EcfT"/>
    <property type="match status" value="1"/>
</dbReference>
<evidence type="ECO:0000256" key="2">
    <source>
        <dbReference type="ARBA" id="ARBA00022692"/>
    </source>
</evidence>
<evidence type="ECO:0000256" key="4">
    <source>
        <dbReference type="ARBA" id="ARBA00023136"/>
    </source>
</evidence>
<evidence type="ECO:0000256" key="1">
    <source>
        <dbReference type="ARBA" id="ARBA00004141"/>
    </source>
</evidence>
<keyword evidence="2 5" id="KW-0812">Transmembrane</keyword>
<evidence type="ECO:0000256" key="3">
    <source>
        <dbReference type="ARBA" id="ARBA00022989"/>
    </source>
</evidence>
<dbReference type="Proteomes" id="UP000293846">
    <property type="component" value="Unassembled WGS sequence"/>
</dbReference>
<evidence type="ECO:0000313" key="6">
    <source>
        <dbReference type="Proteomes" id="UP000293846"/>
    </source>
</evidence>
<protein>
    <submittedName>
        <fullName evidence="5">Energy-coupling factor transporter transmembrane protein EcfT</fullName>
    </submittedName>
</protein>
<evidence type="ECO:0000313" key="5">
    <source>
        <dbReference type="EMBL" id="TCJ05872.1"/>
    </source>
</evidence>
<comment type="caution">
    <text evidence="5">The sequence shown here is derived from an EMBL/GenBank/DDBJ whole genome shotgun (WGS) entry which is preliminary data.</text>
</comment>
<dbReference type="OrthoDB" id="92887at2"/>
<accession>A0A4R1B493</accession>